<dbReference type="Proteomes" id="UP001358417">
    <property type="component" value="Unassembled WGS sequence"/>
</dbReference>
<dbReference type="EMBL" id="JAVRRD010000001">
    <property type="protein sequence ID" value="KAK5064450.1"/>
    <property type="molecule type" value="Genomic_DNA"/>
</dbReference>
<gene>
    <name evidence="2" type="ORF">LTR84_000283</name>
</gene>
<dbReference type="Gene3D" id="3.90.180.10">
    <property type="entry name" value="Medium-chain alcohol dehydrogenases, catalytic domain"/>
    <property type="match status" value="1"/>
</dbReference>
<dbReference type="InterPro" id="IPR013149">
    <property type="entry name" value="ADH-like_C"/>
</dbReference>
<dbReference type="SMART" id="SM00829">
    <property type="entry name" value="PKS_ER"/>
    <property type="match status" value="1"/>
</dbReference>
<evidence type="ECO:0000259" key="1">
    <source>
        <dbReference type="SMART" id="SM00829"/>
    </source>
</evidence>
<dbReference type="InterPro" id="IPR036291">
    <property type="entry name" value="NAD(P)-bd_dom_sf"/>
</dbReference>
<dbReference type="SUPFAM" id="SSF50129">
    <property type="entry name" value="GroES-like"/>
    <property type="match status" value="1"/>
</dbReference>
<dbReference type="PANTHER" id="PTHR45033">
    <property type="match status" value="1"/>
</dbReference>
<dbReference type="GeneID" id="89968505"/>
<dbReference type="PANTHER" id="PTHR45033:SF3">
    <property type="entry name" value="DEHYDROGENASE, PUTATIVE (AFU_ORTHOLOGUE AFUA_2G13270)-RELATED"/>
    <property type="match status" value="1"/>
</dbReference>
<dbReference type="InterPro" id="IPR013154">
    <property type="entry name" value="ADH-like_N"/>
</dbReference>
<dbReference type="InterPro" id="IPR052711">
    <property type="entry name" value="Zinc_ADH-like"/>
</dbReference>
<accession>A0AAV9NQM1</accession>
<dbReference type="Pfam" id="PF00107">
    <property type="entry name" value="ADH_zinc_N"/>
    <property type="match status" value="1"/>
</dbReference>
<dbReference type="AlphaFoldDB" id="A0AAV9NQM1"/>
<name>A0AAV9NQM1_9EURO</name>
<dbReference type="GO" id="GO:0016491">
    <property type="term" value="F:oxidoreductase activity"/>
    <property type="evidence" value="ECO:0007669"/>
    <property type="project" value="InterPro"/>
</dbReference>
<dbReference type="Pfam" id="PF08240">
    <property type="entry name" value="ADH_N"/>
    <property type="match status" value="1"/>
</dbReference>
<proteinExistence type="predicted"/>
<dbReference type="Gene3D" id="3.40.50.720">
    <property type="entry name" value="NAD(P)-binding Rossmann-like Domain"/>
    <property type="match status" value="1"/>
</dbReference>
<reference evidence="2 3" key="1">
    <citation type="submission" date="2023-08" db="EMBL/GenBank/DDBJ databases">
        <title>Black Yeasts Isolated from many extreme environments.</title>
        <authorList>
            <person name="Coleine C."/>
            <person name="Stajich J.E."/>
            <person name="Selbmann L."/>
        </authorList>
    </citation>
    <scope>NUCLEOTIDE SEQUENCE [LARGE SCALE GENOMIC DNA]</scope>
    <source>
        <strain evidence="2 3">CCFEE 5792</strain>
    </source>
</reference>
<sequence length="448" mass="48737">MAVQTMPDDPVERYVRGINSADLQLALGAFSSTAELIDDGKTFKDDGIKQFLEHGIIAHHGSVKVITRDVLPDGNVYLHVMMDGDFAEEFGITEPFSLFLVFRIRENKIQHLDMGDVDPKKGSIRTVYAASANLNDPLSSIRIRKRNILEPKEGYVRVKMQAAGLNFHDIFTLRGLSMQKMQYPMILGNEGAGVLDDGTEVALYPGLGDPDFKGDETIDPRRHVLGEIEQGTLAEYTWVPKRNVITRPSGMDAQTASVMGIAWLTAYRMMFVNAKLRPGQTVLVQGSSGGVTTALIQLGSAAGLRIWTTGRTEAKRKLAESLGADRTFEPLSTLPCLVDAVFDASGPATINHSIQSTKPGGTVVLCGIHSGTGPSTAEVDLLSLMVNQITLTGVYIGTREEFVDLLNFVDSKGIKPYIGKVLPLEKADEGLRDIYEGRTQGKIVVAIS</sequence>
<dbReference type="SUPFAM" id="SSF51735">
    <property type="entry name" value="NAD(P)-binding Rossmann-fold domains"/>
    <property type="match status" value="1"/>
</dbReference>
<keyword evidence="3" id="KW-1185">Reference proteome</keyword>
<dbReference type="Gene3D" id="3.10.450.50">
    <property type="match status" value="1"/>
</dbReference>
<organism evidence="2 3">
    <name type="scientific">Exophiala bonariae</name>
    <dbReference type="NCBI Taxonomy" id="1690606"/>
    <lineage>
        <taxon>Eukaryota</taxon>
        <taxon>Fungi</taxon>
        <taxon>Dikarya</taxon>
        <taxon>Ascomycota</taxon>
        <taxon>Pezizomycotina</taxon>
        <taxon>Eurotiomycetes</taxon>
        <taxon>Chaetothyriomycetidae</taxon>
        <taxon>Chaetothyriales</taxon>
        <taxon>Herpotrichiellaceae</taxon>
        <taxon>Exophiala</taxon>
    </lineage>
</organism>
<dbReference type="RefSeq" id="XP_064711774.1">
    <property type="nucleotide sequence ID" value="XM_064843914.1"/>
</dbReference>
<protein>
    <recommendedName>
        <fullName evidence="1">Enoyl reductase (ER) domain-containing protein</fullName>
    </recommendedName>
</protein>
<comment type="caution">
    <text evidence="2">The sequence shown here is derived from an EMBL/GenBank/DDBJ whole genome shotgun (WGS) entry which is preliminary data.</text>
</comment>
<feature type="domain" description="Enoyl reductase (ER)" evidence="1">
    <location>
        <begin position="136"/>
        <end position="445"/>
    </location>
</feature>
<dbReference type="InterPro" id="IPR011032">
    <property type="entry name" value="GroES-like_sf"/>
</dbReference>
<evidence type="ECO:0000313" key="3">
    <source>
        <dbReference type="Proteomes" id="UP001358417"/>
    </source>
</evidence>
<dbReference type="InterPro" id="IPR020843">
    <property type="entry name" value="ER"/>
</dbReference>
<evidence type="ECO:0000313" key="2">
    <source>
        <dbReference type="EMBL" id="KAK5064450.1"/>
    </source>
</evidence>